<dbReference type="eggNOG" id="COG0790">
    <property type="taxonomic scope" value="Bacteria"/>
</dbReference>
<dbReference type="SMART" id="SM00028">
    <property type="entry name" value="TPR"/>
    <property type="match status" value="3"/>
</dbReference>
<dbReference type="OrthoDB" id="6114904at2"/>
<dbReference type="InterPro" id="IPR019734">
    <property type="entry name" value="TPR_rpt"/>
</dbReference>
<organism evidence="1 2">
    <name type="scientific">Providencia burhodogranariea DSM 19968</name>
    <dbReference type="NCBI Taxonomy" id="1141662"/>
    <lineage>
        <taxon>Bacteria</taxon>
        <taxon>Pseudomonadati</taxon>
        <taxon>Pseudomonadota</taxon>
        <taxon>Gammaproteobacteria</taxon>
        <taxon>Enterobacterales</taxon>
        <taxon>Morganellaceae</taxon>
        <taxon>Providencia</taxon>
    </lineage>
</organism>
<dbReference type="Proteomes" id="UP000009336">
    <property type="component" value="Unassembled WGS sequence"/>
</dbReference>
<dbReference type="STRING" id="1141662.OOA_03144"/>
<dbReference type="Gene3D" id="1.25.40.10">
    <property type="entry name" value="Tetratricopeptide repeat domain"/>
    <property type="match status" value="2"/>
</dbReference>
<gene>
    <name evidence="1" type="ORF">OOA_03144</name>
</gene>
<comment type="caution">
    <text evidence="1">The sequence shown here is derived from an EMBL/GenBank/DDBJ whole genome shotgun (WGS) entry which is preliminary data.</text>
</comment>
<keyword evidence="2" id="KW-1185">Reference proteome</keyword>
<protein>
    <submittedName>
        <fullName evidence="1">Sel1 domain-containing protein repeat-containing protein</fullName>
    </submittedName>
</protein>
<proteinExistence type="predicted"/>
<dbReference type="PANTHER" id="PTHR11102:SF147">
    <property type="entry name" value="SEL1L ADAPTOR SUBUNIT OF ERAD E3 UBIQUITIN LIGASE"/>
    <property type="match status" value="1"/>
</dbReference>
<dbReference type="AlphaFoldDB" id="K8WT60"/>
<dbReference type="InterPro" id="IPR006597">
    <property type="entry name" value="Sel1-like"/>
</dbReference>
<dbReference type="SUPFAM" id="SSF81901">
    <property type="entry name" value="HCP-like"/>
    <property type="match status" value="2"/>
</dbReference>
<dbReference type="RefSeq" id="WP_008910671.1">
    <property type="nucleotide sequence ID" value="NZ_KB233222.1"/>
</dbReference>
<evidence type="ECO:0000313" key="2">
    <source>
        <dbReference type="Proteomes" id="UP000009336"/>
    </source>
</evidence>
<dbReference type="InterPro" id="IPR011990">
    <property type="entry name" value="TPR-like_helical_dom_sf"/>
</dbReference>
<dbReference type="EMBL" id="AKKL01000012">
    <property type="protein sequence ID" value="EKT63824.1"/>
    <property type="molecule type" value="Genomic_DNA"/>
</dbReference>
<dbReference type="Pfam" id="PF08238">
    <property type="entry name" value="Sel1"/>
    <property type="match status" value="5"/>
</dbReference>
<name>K8WT60_9GAMM</name>
<dbReference type="PANTHER" id="PTHR11102">
    <property type="entry name" value="SEL-1-LIKE PROTEIN"/>
    <property type="match status" value="1"/>
</dbReference>
<dbReference type="HOGENOM" id="CLU_000288_36_2_6"/>
<dbReference type="InterPro" id="IPR050767">
    <property type="entry name" value="Sel1_AlgK"/>
</dbReference>
<accession>K8WT60</accession>
<dbReference type="PATRIC" id="fig|1141662.3.peg.636"/>
<evidence type="ECO:0000313" key="1">
    <source>
        <dbReference type="EMBL" id="EKT63824.1"/>
    </source>
</evidence>
<sequence>MANNRIAFISLFLFLFQPIPSYSESSNKCLADTKSFTVCEFLAKQGDDEALLTLGYLYEAGLGVEKNTVAAEKIYQNLADKNNKEGFNLLARLKATQGKKEEAIRLYQKAIDLGSSAAPYNLGILYKYNHDYLKAKDAFELAIKKYNSTNAMMSLGDLYLDGLGVNKNITLAEGLYKNAMQEGNDIAITRLAMLYAEIDNYDDAIRLYNIAISKNDPEAMNSMGLLYKYGIGVNLNIKKSVMLFEQASNNNSATGSINLGLMYEEGLGVPQSYEKAIELYEKSYQLGYTDAKLRIDFLKNNILKKSNN</sequence>
<reference evidence="1 2" key="1">
    <citation type="journal article" date="2012" name="BMC Genomics">
        <title>Comparative genomics of bacteria in the genus Providencia isolated from wild Drosophila melanogaster.</title>
        <authorList>
            <person name="Galac M.R."/>
            <person name="Lazzaro B.P."/>
        </authorList>
    </citation>
    <scope>NUCLEOTIDE SEQUENCE [LARGE SCALE GENOMIC DNA]</scope>
    <source>
        <strain evidence="1 2">DSM 19968</strain>
    </source>
</reference>
<dbReference type="SMART" id="SM00671">
    <property type="entry name" value="SEL1"/>
    <property type="match status" value="6"/>
</dbReference>